<dbReference type="AlphaFoldDB" id="F4Y1H5"/>
<accession>F4Y1H5</accession>
<protein>
    <submittedName>
        <fullName evidence="1">Uncharacterized protein</fullName>
    </submittedName>
</protein>
<organism evidence="1 2">
    <name type="scientific">Moorena producens 3L</name>
    <dbReference type="NCBI Taxonomy" id="489825"/>
    <lineage>
        <taxon>Bacteria</taxon>
        <taxon>Bacillati</taxon>
        <taxon>Cyanobacteriota</taxon>
        <taxon>Cyanophyceae</taxon>
        <taxon>Coleofasciculales</taxon>
        <taxon>Coleofasciculaceae</taxon>
        <taxon>Moorena</taxon>
    </lineage>
</organism>
<name>F4Y1H5_9CYAN</name>
<proteinExistence type="predicted"/>
<dbReference type="Proteomes" id="UP000003959">
    <property type="component" value="Unassembled WGS sequence"/>
</dbReference>
<dbReference type="EMBL" id="GL890970">
    <property type="protein sequence ID" value="EGJ29117.1"/>
    <property type="molecule type" value="Genomic_DNA"/>
</dbReference>
<evidence type="ECO:0000313" key="1">
    <source>
        <dbReference type="EMBL" id="EGJ29117.1"/>
    </source>
</evidence>
<dbReference type="HOGENOM" id="CLU_2862912_0_0_3"/>
<gene>
    <name evidence="1" type="ORF">LYNGBM3L_66370</name>
</gene>
<sequence length="64" mass="6934">MGYPAAKTDERCIDFFQKSGTADLGTGNSGQEFTKSDAVGQRGLPPLALCIKNSIRKLLFQEVL</sequence>
<evidence type="ECO:0000313" key="2">
    <source>
        <dbReference type="Proteomes" id="UP000003959"/>
    </source>
</evidence>
<reference evidence="2" key="1">
    <citation type="journal article" date="2011" name="Proc. Natl. Acad. Sci. U.S.A.">
        <title>Genomic insights into the physiology and ecology of the marine filamentous cyanobacterium Lyngbya majuscula.</title>
        <authorList>
            <person name="Jones A.C."/>
            <person name="Monroe E.A."/>
            <person name="Podell S."/>
            <person name="Hess W.R."/>
            <person name="Klages S."/>
            <person name="Esquenazi E."/>
            <person name="Niessen S."/>
            <person name="Hoover H."/>
            <person name="Rothmann M."/>
            <person name="Lasken R.S."/>
            <person name="Yates J.R.III."/>
            <person name="Reinhardt R."/>
            <person name="Kube M."/>
            <person name="Burkart M.D."/>
            <person name="Allen E.E."/>
            <person name="Dorrestein P.C."/>
            <person name="Gerwick W.H."/>
            <person name="Gerwick L."/>
        </authorList>
    </citation>
    <scope>NUCLEOTIDE SEQUENCE [LARGE SCALE GENOMIC DNA]</scope>
    <source>
        <strain evidence="2">3L</strain>
    </source>
</reference>
<keyword evidence="2" id="KW-1185">Reference proteome</keyword>